<feature type="coiled-coil region" evidence="13">
    <location>
        <begin position="74"/>
        <end position="108"/>
    </location>
</feature>
<proteinExistence type="inferred from homology"/>
<reference evidence="16 17" key="2">
    <citation type="submission" date="2018-11" db="EMBL/GenBank/DDBJ databases">
        <authorList>
            <consortium name="Pathogen Informatics"/>
        </authorList>
    </citation>
    <scope>NUCLEOTIDE SEQUENCE [LARGE SCALE GENOMIC DNA]</scope>
    <source>
        <strain evidence="16 17">Egypt</strain>
    </source>
</reference>
<feature type="active site" description="Tele-UMP-histidine intermediate" evidence="11">
    <location>
        <position position="221"/>
    </location>
</feature>
<name>A0A183AWJ5_9TREM</name>
<dbReference type="NCBIfam" id="TIGR00209">
    <property type="entry name" value="galT_1"/>
    <property type="match status" value="1"/>
</dbReference>
<dbReference type="SUPFAM" id="SSF54197">
    <property type="entry name" value="HIT-like"/>
    <property type="match status" value="2"/>
</dbReference>
<keyword evidence="6 12" id="KW-0548">Nucleotidyltransferase</keyword>
<dbReference type="InterPro" id="IPR005850">
    <property type="entry name" value="GalP_Utransf_C"/>
</dbReference>
<comment type="catalytic activity">
    <reaction evidence="1 12">
        <text>alpha-D-galactose 1-phosphate + UDP-alpha-D-glucose = alpha-D-glucose 1-phosphate + UDP-alpha-D-galactose</text>
        <dbReference type="Rhea" id="RHEA:13989"/>
        <dbReference type="ChEBI" id="CHEBI:58336"/>
        <dbReference type="ChEBI" id="CHEBI:58601"/>
        <dbReference type="ChEBI" id="CHEBI:58885"/>
        <dbReference type="ChEBI" id="CHEBI:66914"/>
        <dbReference type="EC" id="2.7.7.12"/>
    </reaction>
</comment>
<keyword evidence="8" id="KW-0862">Zinc</keyword>
<dbReference type="EMBL" id="UZAN01050630">
    <property type="protein sequence ID" value="VDP88348.1"/>
    <property type="molecule type" value="Genomic_DNA"/>
</dbReference>
<dbReference type="FunFam" id="3.30.428.10:FF:000001">
    <property type="entry name" value="Galactose-1-phosphate uridylyltransferase"/>
    <property type="match status" value="1"/>
</dbReference>
<dbReference type="UniPathway" id="UPA00214"/>
<dbReference type="AlphaFoldDB" id="A0A183AWJ5"/>
<protein>
    <recommendedName>
        <fullName evidence="12">Galactose-1-phosphate uridylyltransferase</fullName>
        <ecNumber evidence="12">2.7.7.12</ecNumber>
    </recommendedName>
</protein>
<comment type="pathway">
    <text evidence="3 12">Carbohydrate metabolism; galactose metabolism.</text>
</comment>
<dbReference type="InterPro" id="IPR019779">
    <property type="entry name" value="GalP_UDPtransf1_His-AS"/>
</dbReference>
<comment type="cofactor">
    <cofactor evidence="2">
        <name>Zn(2+)</name>
        <dbReference type="ChEBI" id="CHEBI:29105"/>
    </cofactor>
</comment>
<dbReference type="GO" id="GO:0008270">
    <property type="term" value="F:zinc ion binding"/>
    <property type="evidence" value="ECO:0007669"/>
    <property type="project" value="InterPro"/>
</dbReference>
<evidence type="ECO:0000256" key="7">
    <source>
        <dbReference type="ARBA" id="ARBA00022723"/>
    </source>
</evidence>
<evidence type="ECO:0000256" key="3">
    <source>
        <dbReference type="ARBA" id="ARBA00004947"/>
    </source>
</evidence>
<gene>
    <name evidence="16" type="ORF">ECPE_LOCUS11330</name>
</gene>
<keyword evidence="9 12" id="KW-0299">Galactose metabolism</keyword>
<dbReference type="InterPro" id="IPR036265">
    <property type="entry name" value="HIT-like_sf"/>
</dbReference>
<dbReference type="Pfam" id="PF02744">
    <property type="entry name" value="GalP_UDP_tr_C"/>
    <property type="match status" value="1"/>
</dbReference>
<dbReference type="WBParaSite" id="ECPE_0001136501-mRNA-1">
    <property type="protein sequence ID" value="ECPE_0001136501-mRNA-1"/>
    <property type="gene ID" value="ECPE_0001136501"/>
</dbReference>
<feature type="domain" description="Galactose-1-phosphate uridyl transferase N-terminal" evidence="14">
    <location>
        <begin position="137"/>
        <end position="231"/>
    </location>
</feature>
<evidence type="ECO:0000256" key="10">
    <source>
        <dbReference type="ARBA" id="ARBA00023277"/>
    </source>
</evidence>
<keyword evidence="13" id="KW-0175">Coiled coil</keyword>
<evidence type="ECO:0000313" key="16">
    <source>
        <dbReference type="EMBL" id="VDP88348.1"/>
    </source>
</evidence>
<accession>A0A183AWJ5</accession>
<evidence type="ECO:0000256" key="4">
    <source>
        <dbReference type="ARBA" id="ARBA00010951"/>
    </source>
</evidence>
<dbReference type="PANTHER" id="PTHR11943">
    <property type="entry name" value="GALACTOSE-1-PHOSPHATE URIDYLYLTRANSFERASE"/>
    <property type="match status" value="1"/>
</dbReference>
<evidence type="ECO:0000256" key="2">
    <source>
        <dbReference type="ARBA" id="ARBA00001947"/>
    </source>
</evidence>
<keyword evidence="5 12" id="KW-0808">Transferase</keyword>
<dbReference type="EC" id="2.7.7.12" evidence="12"/>
<organism evidence="18">
    <name type="scientific">Echinostoma caproni</name>
    <dbReference type="NCBI Taxonomy" id="27848"/>
    <lineage>
        <taxon>Eukaryota</taxon>
        <taxon>Metazoa</taxon>
        <taxon>Spiralia</taxon>
        <taxon>Lophotrochozoa</taxon>
        <taxon>Platyhelminthes</taxon>
        <taxon>Trematoda</taxon>
        <taxon>Digenea</taxon>
        <taxon>Plagiorchiida</taxon>
        <taxon>Echinostomata</taxon>
        <taxon>Echinostomatoidea</taxon>
        <taxon>Echinostomatidae</taxon>
        <taxon>Echinostoma</taxon>
    </lineage>
</organism>
<dbReference type="Gene3D" id="3.30.428.10">
    <property type="entry name" value="HIT-like"/>
    <property type="match status" value="2"/>
</dbReference>
<evidence type="ECO:0000256" key="13">
    <source>
        <dbReference type="SAM" id="Coils"/>
    </source>
</evidence>
<dbReference type="OrthoDB" id="418412at2759"/>
<dbReference type="PROSITE" id="PS00117">
    <property type="entry name" value="GAL_P_UDP_TRANSF_I"/>
    <property type="match status" value="1"/>
</dbReference>
<dbReference type="Pfam" id="PF01087">
    <property type="entry name" value="GalP_UDP_transf"/>
    <property type="match status" value="1"/>
</dbReference>
<evidence type="ECO:0000259" key="14">
    <source>
        <dbReference type="Pfam" id="PF01087"/>
    </source>
</evidence>
<reference evidence="18" key="1">
    <citation type="submission" date="2016-06" db="UniProtKB">
        <authorList>
            <consortium name="WormBaseParasite"/>
        </authorList>
    </citation>
    <scope>IDENTIFICATION</scope>
</reference>
<evidence type="ECO:0000256" key="11">
    <source>
        <dbReference type="PIRSR" id="PIRSR000808-1"/>
    </source>
</evidence>
<keyword evidence="10 12" id="KW-0119">Carbohydrate metabolism</keyword>
<sequence length="422" mass="49435">MTLNQQQKKVIDHLTQIEEVGELILAKQEQCVSCDRSRQKTREAIRALTKLDGSNKQWACLSNQFFLLPREPLITALREDMKVYDSEIEKTRQQIKEDMQLLNELEEKEPLKGFDLIALSKADIPNIAPFDPAEDVRMKQDSLKKNKLFAWTPAHGQCSVMCFHPRSDLTLALMNQNEVLRVIQAWCKVTNECRTKKKGCRWLQIFENRGAAVGSSNMHPHCQIWECGFLPSLASRYDQNQWAYFKEHQIPLLVDYAHQEEEKLGHSDCRIVLQNEHWLVLVPWWACWPFETMILPRNRHIRWLDELTSTEQDSLTYITRELLIRYDNLFQTEFPYSMGWYQAPMNNVATDLWCSASSYREQAHWQLHALFQPPLLRSATVRKFMSGFELLAEAQRDVLPERAAELLRQTPAVHYTQTVKQS</sequence>
<evidence type="ECO:0000256" key="5">
    <source>
        <dbReference type="ARBA" id="ARBA00022679"/>
    </source>
</evidence>
<dbReference type="CDD" id="cd22860">
    <property type="entry name" value="PDRG1"/>
    <property type="match status" value="1"/>
</dbReference>
<evidence type="ECO:0000313" key="18">
    <source>
        <dbReference type="WBParaSite" id="ECPE_0001136501-mRNA-1"/>
    </source>
</evidence>
<dbReference type="GO" id="GO:0033499">
    <property type="term" value="P:galactose catabolic process via UDP-galactose, Leloir pathway"/>
    <property type="evidence" value="ECO:0007669"/>
    <property type="project" value="TreeGrafter"/>
</dbReference>
<comment type="similarity">
    <text evidence="4 12">Belongs to the galactose-1-phosphate uridylyltransferase type 1 family.</text>
</comment>
<evidence type="ECO:0000256" key="1">
    <source>
        <dbReference type="ARBA" id="ARBA00001107"/>
    </source>
</evidence>
<evidence type="ECO:0000259" key="15">
    <source>
        <dbReference type="Pfam" id="PF02744"/>
    </source>
</evidence>
<keyword evidence="17" id="KW-1185">Reference proteome</keyword>
<dbReference type="Proteomes" id="UP000272942">
    <property type="component" value="Unassembled WGS sequence"/>
</dbReference>
<dbReference type="GO" id="GO:0005737">
    <property type="term" value="C:cytoplasm"/>
    <property type="evidence" value="ECO:0007669"/>
    <property type="project" value="TreeGrafter"/>
</dbReference>
<evidence type="ECO:0000256" key="8">
    <source>
        <dbReference type="ARBA" id="ARBA00022833"/>
    </source>
</evidence>
<feature type="domain" description="Galactose-1-phosphate uridyl transferase C-terminal" evidence="15">
    <location>
        <begin position="239"/>
        <end position="417"/>
    </location>
</feature>
<evidence type="ECO:0000256" key="9">
    <source>
        <dbReference type="ARBA" id="ARBA00023144"/>
    </source>
</evidence>
<dbReference type="PANTHER" id="PTHR11943:SF1">
    <property type="entry name" value="GALACTOSE-1-PHOSPHATE URIDYLYLTRANSFERASE"/>
    <property type="match status" value="1"/>
</dbReference>
<evidence type="ECO:0000313" key="17">
    <source>
        <dbReference type="Proteomes" id="UP000272942"/>
    </source>
</evidence>
<evidence type="ECO:0000256" key="12">
    <source>
        <dbReference type="RuleBase" id="RU000506"/>
    </source>
</evidence>
<dbReference type="InterPro" id="IPR005849">
    <property type="entry name" value="GalP_Utransf_N"/>
</dbReference>
<evidence type="ECO:0000256" key="6">
    <source>
        <dbReference type="ARBA" id="ARBA00022695"/>
    </source>
</evidence>
<dbReference type="InterPro" id="IPR001937">
    <property type="entry name" value="GalP_UDPtransf1"/>
</dbReference>
<dbReference type="GO" id="GO:0008108">
    <property type="term" value="F:UDP-glucose:hexose-1-phosphate uridylyltransferase activity"/>
    <property type="evidence" value="ECO:0007669"/>
    <property type="project" value="UniProtKB-EC"/>
</dbReference>
<keyword evidence="7 12" id="KW-0479">Metal-binding</keyword>